<evidence type="ECO:0000313" key="4">
    <source>
        <dbReference type="Proteomes" id="UP000242447"/>
    </source>
</evidence>
<feature type="domain" description="XdhC Rossmann" evidence="2">
    <location>
        <begin position="190"/>
        <end position="330"/>
    </location>
</feature>
<dbReference type="PANTHER" id="PTHR30388">
    <property type="entry name" value="ALDEHYDE OXIDOREDUCTASE MOLYBDENUM COFACTOR ASSEMBLY PROTEIN"/>
    <property type="match status" value="1"/>
</dbReference>
<dbReference type="PANTHER" id="PTHR30388:SF4">
    <property type="entry name" value="MOLYBDENUM COFACTOR INSERTION CHAPERONE PAOD"/>
    <property type="match status" value="1"/>
</dbReference>
<feature type="domain" description="XdhC- CoxI" evidence="1">
    <location>
        <begin position="49"/>
        <end position="112"/>
    </location>
</feature>
<sequence length="338" mass="35544">MANGMAGFSCEWPGVPTESHATGTAMPATPAMAAHPAMADPWEAALQFGEGTVIALLTKTEGAAYRNIGTAMAIAPDGRFAGAITSGCIEADLVLRAADQRLANAPTLLRYGEGSPFFDLRLPCGGAAEITLFTLHDMPVLQSLSQARAARQPTALLLSPDGRLSLTDHAQTGFGPNGFLTGFLPPLRFVIFGAGPEALVFASLVNSMGYGQTLLSHADNTLDIAAATGLNAQPLGRMADIARLGIDAHTAALLFYHDHDYEPEILQALLQTPAFYIGAQGSRNTQRNRLARLSLDGVADTQLARIHGPIGLIHSTRDPQALAISVMAEVMQYDAATV</sequence>
<dbReference type="EMBL" id="CP019937">
    <property type="protein sequence ID" value="ARO13445.1"/>
    <property type="molecule type" value="Genomic_DNA"/>
</dbReference>
<evidence type="ECO:0000259" key="1">
    <source>
        <dbReference type="Pfam" id="PF02625"/>
    </source>
</evidence>
<dbReference type="InterPro" id="IPR003777">
    <property type="entry name" value="XdhC_CoxI"/>
</dbReference>
<dbReference type="Proteomes" id="UP000242447">
    <property type="component" value="Chromosome"/>
</dbReference>
<dbReference type="OrthoDB" id="9815497at2"/>
<evidence type="ECO:0000259" key="2">
    <source>
        <dbReference type="Pfam" id="PF13478"/>
    </source>
</evidence>
<name>A0A1W6NW49_9RHOB</name>
<organism evidence="3 4">
    <name type="scientific">Ketogulonicigenium robustum</name>
    <dbReference type="NCBI Taxonomy" id="92947"/>
    <lineage>
        <taxon>Bacteria</taxon>
        <taxon>Pseudomonadati</taxon>
        <taxon>Pseudomonadota</taxon>
        <taxon>Alphaproteobacteria</taxon>
        <taxon>Rhodobacterales</taxon>
        <taxon>Roseobacteraceae</taxon>
        <taxon>Ketogulonicigenium</taxon>
    </lineage>
</organism>
<dbReference type="RefSeq" id="WP_085785165.1">
    <property type="nucleotide sequence ID" value="NZ_CP019937.1"/>
</dbReference>
<dbReference type="Gene3D" id="3.40.50.720">
    <property type="entry name" value="NAD(P)-binding Rossmann-like Domain"/>
    <property type="match status" value="1"/>
</dbReference>
<accession>A0A1W6NW49</accession>
<dbReference type="InterPro" id="IPR052698">
    <property type="entry name" value="MoCofactor_Util/Proc"/>
</dbReference>
<dbReference type="Pfam" id="PF02625">
    <property type="entry name" value="XdhC_CoxI"/>
    <property type="match status" value="1"/>
</dbReference>
<dbReference type="STRING" id="92947.BVG79_00085"/>
<protein>
    <submittedName>
        <fullName evidence="3">Exported xanthine dehydrogenase/CoxI family protein</fullName>
    </submittedName>
</protein>
<evidence type="ECO:0000313" key="3">
    <source>
        <dbReference type="EMBL" id="ARO13445.1"/>
    </source>
</evidence>
<keyword evidence="4" id="KW-1185">Reference proteome</keyword>
<reference evidence="3 4" key="1">
    <citation type="submission" date="2017-02" db="EMBL/GenBank/DDBJ databases">
        <title>Ketogulonicigenium robustum SPU B003 Genome sequencing and assembly.</title>
        <authorList>
            <person name="Li Y."/>
            <person name="Liu L."/>
            <person name="Wang C."/>
            <person name="Zhang M."/>
            <person name="Zhang T."/>
            <person name="Zhang Y."/>
        </authorList>
    </citation>
    <scope>NUCLEOTIDE SEQUENCE [LARGE SCALE GENOMIC DNA]</scope>
    <source>
        <strain evidence="3 4">SPU_B003</strain>
    </source>
</reference>
<dbReference type="AlphaFoldDB" id="A0A1W6NW49"/>
<proteinExistence type="predicted"/>
<dbReference type="Pfam" id="PF13478">
    <property type="entry name" value="XdhC_C"/>
    <property type="match status" value="1"/>
</dbReference>
<dbReference type="InterPro" id="IPR027051">
    <property type="entry name" value="XdhC_Rossmann_dom"/>
</dbReference>
<gene>
    <name evidence="3" type="primary">xdhC</name>
    <name evidence="3" type="ORF">BVG79_00085</name>
</gene>
<dbReference type="KEGG" id="kro:BVG79_00085"/>